<keyword evidence="2" id="KW-1003">Cell membrane</keyword>
<dbReference type="Pfam" id="PF03739">
    <property type="entry name" value="LptF_LptG"/>
    <property type="match status" value="1"/>
</dbReference>
<sequence length="354" mass="40417">MVKILDGYIFNRVFIYFSLSFLVLMVIFLLVDFVSHVDLVAKGKLVDVLLLVFSRIPVYSIRMLPIATLIGVMVAISELSSTNELVVIKSLGISIYRISVPIFIFASLVVLAGLLITEFFVPKGAALENFMYEKLGKRNKVFYLVTPEVWIKKGNTFFSVRNFDPVKGCGEYFSLIKIGEDFRPFYREDALNIRYEKDGNWKLENVYERDLLREKTLFKKEKVENLGITVKDLTSFFINPSTMELFSLFKLIHHLKLLGYNTTTYEMEFYSRISMPFIVFVVALIGIPLGAFNPRNQKGYTAVVAVGFIVSMWVTVSFFNNLGKTGFLPPVYAAFASHFIFLSIGLILFSRSHS</sequence>
<dbReference type="GO" id="GO:0043190">
    <property type="term" value="C:ATP-binding cassette (ABC) transporter complex"/>
    <property type="evidence" value="ECO:0007669"/>
    <property type="project" value="TreeGrafter"/>
</dbReference>
<dbReference type="GO" id="GO:0015920">
    <property type="term" value="P:lipopolysaccharide transport"/>
    <property type="evidence" value="ECO:0007669"/>
    <property type="project" value="TreeGrafter"/>
</dbReference>
<accession>A0A238XK18</accession>
<gene>
    <name evidence="7" type="ORF">SAMN06265340_10140</name>
</gene>
<dbReference type="RefSeq" id="WP_089322078.1">
    <property type="nucleotide sequence ID" value="NZ_FZOB01000001.1"/>
</dbReference>
<dbReference type="PANTHER" id="PTHR33529:SF6">
    <property type="entry name" value="YJGP_YJGQ FAMILY PERMEASE"/>
    <property type="match status" value="1"/>
</dbReference>
<feature type="transmembrane region" description="Helical" evidence="6">
    <location>
        <begin position="13"/>
        <end position="36"/>
    </location>
</feature>
<keyword evidence="4 6" id="KW-1133">Transmembrane helix</keyword>
<proteinExistence type="predicted"/>
<evidence type="ECO:0000256" key="2">
    <source>
        <dbReference type="ARBA" id="ARBA00022475"/>
    </source>
</evidence>
<feature type="transmembrane region" description="Helical" evidence="6">
    <location>
        <begin position="331"/>
        <end position="349"/>
    </location>
</feature>
<dbReference type="Proteomes" id="UP000198405">
    <property type="component" value="Unassembled WGS sequence"/>
</dbReference>
<feature type="transmembrane region" description="Helical" evidence="6">
    <location>
        <begin position="299"/>
        <end position="319"/>
    </location>
</feature>
<feature type="transmembrane region" description="Helical" evidence="6">
    <location>
        <begin position="56"/>
        <end position="77"/>
    </location>
</feature>
<feature type="transmembrane region" description="Helical" evidence="6">
    <location>
        <begin position="98"/>
        <end position="121"/>
    </location>
</feature>
<dbReference type="InterPro" id="IPR005495">
    <property type="entry name" value="LptG/LptF_permease"/>
</dbReference>
<evidence type="ECO:0000256" key="4">
    <source>
        <dbReference type="ARBA" id="ARBA00022989"/>
    </source>
</evidence>
<organism evidence="7 8">
    <name type="scientific">Desulfurobacterium atlanticum</name>
    <dbReference type="NCBI Taxonomy" id="240169"/>
    <lineage>
        <taxon>Bacteria</taxon>
        <taxon>Pseudomonadati</taxon>
        <taxon>Aquificota</taxon>
        <taxon>Aquificia</taxon>
        <taxon>Desulfurobacteriales</taxon>
        <taxon>Desulfurobacteriaceae</taxon>
        <taxon>Desulfurobacterium</taxon>
    </lineage>
</organism>
<evidence type="ECO:0000256" key="1">
    <source>
        <dbReference type="ARBA" id="ARBA00004651"/>
    </source>
</evidence>
<dbReference type="EMBL" id="FZOB01000001">
    <property type="protein sequence ID" value="SNR59032.1"/>
    <property type="molecule type" value="Genomic_DNA"/>
</dbReference>
<name>A0A238XK18_9BACT</name>
<protein>
    <submittedName>
        <fullName evidence="7">Lipopolysaccharide export system permease protein</fullName>
    </submittedName>
</protein>
<feature type="transmembrane region" description="Helical" evidence="6">
    <location>
        <begin position="273"/>
        <end position="292"/>
    </location>
</feature>
<evidence type="ECO:0000313" key="7">
    <source>
        <dbReference type="EMBL" id="SNR59032.1"/>
    </source>
</evidence>
<keyword evidence="3 6" id="KW-0812">Transmembrane</keyword>
<evidence type="ECO:0000256" key="5">
    <source>
        <dbReference type="ARBA" id="ARBA00023136"/>
    </source>
</evidence>
<dbReference type="OrthoDB" id="9783403at2"/>
<evidence type="ECO:0000256" key="3">
    <source>
        <dbReference type="ARBA" id="ARBA00022692"/>
    </source>
</evidence>
<dbReference type="AlphaFoldDB" id="A0A238XK18"/>
<keyword evidence="8" id="KW-1185">Reference proteome</keyword>
<dbReference type="PANTHER" id="PTHR33529">
    <property type="entry name" value="SLR0882 PROTEIN-RELATED"/>
    <property type="match status" value="1"/>
</dbReference>
<reference evidence="8" key="1">
    <citation type="submission" date="2017-06" db="EMBL/GenBank/DDBJ databases">
        <authorList>
            <person name="Varghese N."/>
            <person name="Submissions S."/>
        </authorList>
    </citation>
    <scope>NUCLEOTIDE SEQUENCE [LARGE SCALE GENOMIC DNA]</scope>
    <source>
        <strain evidence="8">DSM 15668</strain>
    </source>
</reference>
<evidence type="ECO:0000256" key="6">
    <source>
        <dbReference type="SAM" id="Phobius"/>
    </source>
</evidence>
<comment type="subcellular location">
    <subcellularLocation>
        <location evidence="1">Cell membrane</location>
        <topology evidence="1">Multi-pass membrane protein</topology>
    </subcellularLocation>
</comment>
<evidence type="ECO:0000313" key="8">
    <source>
        <dbReference type="Proteomes" id="UP000198405"/>
    </source>
</evidence>
<keyword evidence="5 6" id="KW-0472">Membrane</keyword>